<name>A0AAV2KF96_KNICA</name>
<organism evidence="2 3">
    <name type="scientific">Knipowitschia caucasica</name>
    <name type="common">Caucasian dwarf goby</name>
    <name type="synonym">Pomatoschistus caucasicus</name>
    <dbReference type="NCBI Taxonomy" id="637954"/>
    <lineage>
        <taxon>Eukaryota</taxon>
        <taxon>Metazoa</taxon>
        <taxon>Chordata</taxon>
        <taxon>Craniata</taxon>
        <taxon>Vertebrata</taxon>
        <taxon>Euteleostomi</taxon>
        <taxon>Actinopterygii</taxon>
        <taxon>Neopterygii</taxon>
        <taxon>Teleostei</taxon>
        <taxon>Neoteleostei</taxon>
        <taxon>Acanthomorphata</taxon>
        <taxon>Gobiaria</taxon>
        <taxon>Gobiiformes</taxon>
        <taxon>Gobioidei</taxon>
        <taxon>Gobiidae</taxon>
        <taxon>Gobiinae</taxon>
        <taxon>Knipowitschia</taxon>
    </lineage>
</organism>
<feature type="compositionally biased region" description="Acidic residues" evidence="1">
    <location>
        <begin position="9"/>
        <end position="40"/>
    </location>
</feature>
<feature type="region of interest" description="Disordered" evidence="1">
    <location>
        <begin position="1"/>
        <end position="47"/>
    </location>
</feature>
<accession>A0AAV2KF96</accession>
<protein>
    <submittedName>
        <fullName evidence="2">Uncharacterized protein</fullName>
    </submittedName>
</protein>
<gene>
    <name evidence="2" type="ORF">KC01_LOCUS17152</name>
</gene>
<evidence type="ECO:0000256" key="1">
    <source>
        <dbReference type="SAM" id="MobiDB-lite"/>
    </source>
</evidence>
<reference evidence="2 3" key="1">
    <citation type="submission" date="2024-04" db="EMBL/GenBank/DDBJ databases">
        <authorList>
            <person name="Waldvogel A.-M."/>
            <person name="Schoenle A."/>
        </authorList>
    </citation>
    <scope>NUCLEOTIDE SEQUENCE [LARGE SCALE GENOMIC DNA]</scope>
</reference>
<keyword evidence="3" id="KW-1185">Reference proteome</keyword>
<proteinExistence type="predicted"/>
<sequence>MVPVPVCPEEQEEEEQEEEEQEEEEQEEQEEEEQEEEQEEAWPSLSCPSDLFFNREALTKASVCVCLV</sequence>
<dbReference type="Proteomes" id="UP001497482">
    <property type="component" value="Chromosome 17"/>
</dbReference>
<dbReference type="EMBL" id="OZ035839">
    <property type="protein sequence ID" value="CAL1587183.1"/>
    <property type="molecule type" value="Genomic_DNA"/>
</dbReference>
<evidence type="ECO:0000313" key="2">
    <source>
        <dbReference type="EMBL" id="CAL1587183.1"/>
    </source>
</evidence>
<dbReference type="AlphaFoldDB" id="A0AAV2KF96"/>
<evidence type="ECO:0000313" key="3">
    <source>
        <dbReference type="Proteomes" id="UP001497482"/>
    </source>
</evidence>